<reference evidence="5 6" key="1">
    <citation type="submission" date="2023-12" db="EMBL/GenBank/DDBJ databases">
        <title>Whole genome sequencing of Paenibacillus phoenicis isolated from the Phoenix Mars Lander spacecraft assembly facility.</title>
        <authorList>
            <person name="Garcia A."/>
            <person name="Venkateswaran K."/>
        </authorList>
    </citation>
    <scope>NUCLEOTIDE SEQUENCE [LARGE SCALE GENOMIC DNA]</scope>
    <source>
        <strain evidence="5 6">3PO2SA</strain>
    </source>
</reference>
<evidence type="ECO:0000256" key="2">
    <source>
        <dbReference type="ARBA" id="ARBA00023125"/>
    </source>
</evidence>
<dbReference type="PANTHER" id="PTHR35790">
    <property type="entry name" value="HTH-TYPE TRANSCRIPTIONAL REGULATOR PCHR"/>
    <property type="match status" value="1"/>
</dbReference>
<dbReference type="CDD" id="cd00090">
    <property type="entry name" value="HTH_ARSR"/>
    <property type="match status" value="1"/>
</dbReference>
<dbReference type="InterPro" id="IPR000835">
    <property type="entry name" value="HTH_MarR-typ"/>
</dbReference>
<keyword evidence="6" id="KW-1185">Reference proteome</keyword>
<dbReference type="InterPro" id="IPR052067">
    <property type="entry name" value="Metal_resp_HTH_trans_reg"/>
</dbReference>
<dbReference type="Pfam" id="PF13463">
    <property type="entry name" value="HTH_27"/>
    <property type="match status" value="1"/>
</dbReference>
<dbReference type="InterPro" id="IPR036390">
    <property type="entry name" value="WH_DNA-bd_sf"/>
</dbReference>
<protein>
    <submittedName>
        <fullName evidence="5">Winged helix DNA-binding protein</fullName>
    </submittedName>
</protein>
<evidence type="ECO:0000259" key="4">
    <source>
        <dbReference type="PROSITE" id="PS50995"/>
    </source>
</evidence>
<feature type="domain" description="HTH marR-type" evidence="4">
    <location>
        <begin position="5"/>
        <end position="143"/>
    </location>
</feature>
<dbReference type="PROSITE" id="PS01117">
    <property type="entry name" value="HTH_MARR_1"/>
    <property type="match status" value="1"/>
</dbReference>
<proteinExistence type="predicted"/>
<dbReference type="SMART" id="SM00347">
    <property type="entry name" value="HTH_MARR"/>
    <property type="match status" value="1"/>
</dbReference>
<dbReference type="EMBL" id="JAYERP010000001">
    <property type="protein sequence ID" value="MEA3572484.1"/>
    <property type="molecule type" value="Genomic_DNA"/>
</dbReference>
<keyword evidence="1" id="KW-0805">Transcription regulation</keyword>
<dbReference type="Gene3D" id="1.10.10.10">
    <property type="entry name" value="Winged helix-like DNA-binding domain superfamily/Winged helix DNA-binding domain"/>
    <property type="match status" value="1"/>
</dbReference>
<organism evidence="5 6">
    <name type="scientific">Paenibacillus phoenicis</name>
    <dbReference type="NCBI Taxonomy" id="554117"/>
    <lineage>
        <taxon>Bacteria</taxon>
        <taxon>Bacillati</taxon>
        <taxon>Bacillota</taxon>
        <taxon>Bacilli</taxon>
        <taxon>Bacillales</taxon>
        <taxon>Paenibacillaceae</taxon>
        <taxon>Paenibacillus</taxon>
    </lineage>
</organism>
<dbReference type="RefSeq" id="WP_260071757.1">
    <property type="nucleotide sequence ID" value="NZ_CBCSKM010000022.1"/>
</dbReference>
<name>A0ABU5PRA2_9BACL</name>
<sequence length="150" mass="17642">MDQFHIEIDLALGRMFEVFNLINKKPKEYVPGLVLYFSEIHMIEAIGRHPDSKLTEIAQTLNITKGTASKTIAKLVDKGLVSKYQLEKNKKEVYFRLTEMGQLAFDGHYQYHESRSADIDREFDSYSPEDQKLILDFIRKYTEELKRYLD</sequence>
<evidence type="ECO:0000313" key="5">
    <source>
        <dbReference type="EMBL" id="MEA3572484.1"/>
    </source>
</evidence>
<evidence type="ECO:0000256" key="3">
    <source>
        <dbReference type="ARBA" id="ARBA00023163"/>
    </source>
</evidence>
<keyword evidence="2 5" id="KW-0238">DNA-binding</keyword>
<dbReference type="InterPro" id="IPR023187">
    <property type="entry name" value="Tscrpt_reg_MarR-type_CS"/>
</dbReference>
<dbReference type="PANTHER" id="PTHR35790:SF4">
    <property type="entry name" value="HTH-TYPE TRANSCRIPTIONAL REGULATOR PCHR"/>
    <property type="match status" value="1"/>
</dbReference>
<accession>A0ABU5PRA2</accession>
<evidence type="ECO:0000313" key="6">
    <source>
        <dbReference type="Proteomes" id="UP001292216"/>
    </source>
</evidence>
<evidence type="ECO:0000256" key="1">
    <source>
        <dbReference type="ARBA" id="ARBA00023015"/>
    </source>
</evidence>
<dbReference type="PROSITE" id="PS50995">
    <property type="entry name" value="HTH_MARR_2"/>
    <property type="match status" value="1"/>
</dbReference>
<comment type="caution">
    <text evidence="5">The sequence shown here is derived from an EMBL/GenBank/DDBJ whole genome shotgun (WGS) entry which is preliminary data.</text>
</comment>
<dbReference type="InterPro" id="IPR011991">
    <property type="entry name" value="ArsR-like_HTH"/>
</dbReference>
<keyword evidence="3" id="KW-0804">Transcription</keyword>
<dbReference type="InterPro" id="IPR036388">
    <property type="entry name" value="WH-like_DNA-bd_sf"/>
</dbReference>
<dbReference type="SUPFAM" id="SSF46785">
    <property type="entry name" value="Winged helix' DNA-binding domain"/>
    <property type="match status" value="1"/>
</dbReference>
<dbReference type="Proteomes" id="UP001292216">
    <property type="component" value="Unassembled WGS sequence"/>
</dbReference>
<gene>
    <name evidence="5" type="ORF">U9M73_21380</name>
</gene>
<dbReference type="GO" id="GO:0003677">
    <property type="term" value="F:DNA binding"/>
    <property type="evidence" value="ECO:0007669"/>
    <property type="project" value="UniProtKB-KW"/>
</dbReference>